<gene>
    <name evidence="12" type="ORF">B4135_1857</name>
</gene>
<dbReference type="InterPro" id="IPR003395">
    <property type="entry name" value="RecF/RecN/SMC_N"/>
</dbReference>
<dbReference type="PIRSF" id="PIRSF003128">
    <property type="entry name" value="RecN"/>
    <property type="match status" value="1"/>
</dbReference>
<keyword evidence="5 9" id="KW-0227">DNA damage</keyword>
<dbReference type="STRING" id="301148.B4135_1857"/>
<comment type="similarity">
    <text evidence="2 9">Belongs to the RecN family.</text>
</comment>
<evidence type="ECO:0000259" key="11">
    <source>
        <dbReference type="Pfam" id="PF02463"/>
    </source>
</evidence>
<protein>
    <recommendedName>
        <fullName evidence="3 9">DNA repair protein RecN</fullName>
    </recommendedName>
    <alternativeName>
        <fullName evidence="8 9">Recombination protein N</fullName>
    </alternativeName>
</protein>
<feature type="domain" description="RecF/RecN/SMC N-terminal" evidence="11">
    <location>
        <begin position="1"/>
        <end position="508"/>
    </location>
</feature>
<sequence length="571" mass="64421">MLSELSIKNFAIIDSISLSFDDGFTVLTGETGAGKSIIIDAIQLLIGGRGSAEYVRHDAEKAEIEGLFLLDENHAAVEKLKEFGIEPDEGTLILKRDIYSNGKSVCRINSQLVTLSVLREIGTKLVDIHGQHETQELMNERNHLFLLDEFAGDPVKEALADYRALYRRYADLKKEWKNLSENEQQLAQRLDLLKFQWKEIADARLEPGEDEALEAERKKFIHFERLYQSLSAAYDALSGEGKAMDWLGIALSQLENAAEIDPSWQRYQENFSSSYYALEDIMHQLHDRLDLMEYDPERIHYVESRLDEIHRLKRKYGKTVAEILDYHGKIAKEIEKIENKESTLSELENKIRAAEAELRDKANRLTGRRKQAAEVLTSAIQKELKALYMDKTVFKTVFHEAGDHLTENGADRVEFFISTNPGEPPKPLAKIASGGELSRIMLALKTIFSKHQGRTSIIFDEVDTGVSGRVAQAIGEKIYQISVSSQVLSITHLPQVAALADQHYHISKTVVQNRTITSVKKLDEKERVEEIARMLSGAEMTSATEQHAKEMIDLAKKVKTKAAKALPAAGK</sequence>
<dbReference type="RefSeq" id="WP_061568535.1">
    <property type="nucleotide sequence ID" value="NZ_LQYT01000035.1"/>
</dbReference>
<dbReference type="EMBL" id="LQYT01000035">
    <property type="protein sequence ID" value="KYD20479.1"/>
    <property type="molecule type" value="Genomic_DNA"/>
</dbReference>
<keyword evidence="10" id="KW-0175">Coiled coil</keyword>
<name>A0A150M8K8_9BACI</name>
<dbReference type="Gene3D" id="3.40.50.300">
    <property type="entry name" value="P-loop containing nucleotide triphosphate hydrolases"/>
    <property type="match status" value="2"/>
</dbReference>
<dbReference type="InterPro" id="IPR027417">
    <property type="entry name" value="P-loop_NTPase"/>
</dbReference>
<dbReference type="GO" id="GO:0005524">
    <property type="term" value="F:ATP binding"/>
    <property type="evidence" value="ECO:0007669"/>
    <property type="project" value="UniProtKB-KW"/>
</dbReference>
<dbReference type="Proteomes" id="UP000075683">
    <property type="component" value="Unassembled WGS sequence"/>
</dbReference>
<proteinExistence type="inferred from homology"/>
<evidence type="ECO:0000256" key="2">
    <source>
        <dbReference type="ARBA" id="ARBA00009441"/>
    </source>
</evidence>
<dbReference type="InterPro" id="IPR004604">
    <property type="entry name" value="DNA_recomb/repair_RecN"/>
</dbReference>
<comment type="function">
    <text evidence="1 9">May be involved in recombinational repair of damaged DNA.</text>
</comment>
<evidence type="ECO:0000256" key="1">
    <source>
        <dbReference type="ARBA" id="ARBA00003618"/>
    </source>
</evidence>
<evidence type="ECO:0000256" key="7">
    <source>
        <dbReference type="ARBA" id="ARBA00023204"/>
    </source>
</evidence>
<dbReference type="PANTHER" id="PTHR11059:SF0">
    <property type="entry name" value="DNA REPAIR PROTEIN RECN"/>
    <property type="match status" value="1"/>
</dbReference>
<comment type="caution">
    <text evidence="12">The sequence shown here is derived from an EMBL/GenBank/DDBJ whole genome shotgun (WGS) entry which is preliminary data.</text>
</comment>
<dbReference type="NCBIfam" id="TIGR00634">
    <property type="entry name" value="recN"/>
    <property type="match status" value="1"/>
</dbReference>
<evidence type="ECO:0000256" key="6">
    <source>
        <dbReference type="ARBA" id="ARBA00022840"/>
    </source>
</evidence>
<dbReference type="FunFam" id="3.40.50.300:FF:000356">
    <property type="entry name" value="DNA repair protein RecN"/>
    <property type="match status" value="1"/>
</dbReference>
<dbReference type="SUPFAM" id="SSF52540">
    <property type="entry name" value="P-loop containing nucleoside triphosphate hydrolases"/>
    <property type="match status" value="1"/>
</dbReference>
<reference evidence="12 13" key="1">
    <citation type="submission" date="2016-01" db="EMBL/GenBank/DDBJ databases">
        <title>Draft Genome Sequences of Seven Thermophilic Sporeformers Isolated from Foods.</title>
        <authorList>
            <person name="Berendsen E.M."/>
            <person name="Wells-Bennik M.H."/>
            <person name="Krawcyk A.O."/>
            <person name="De Jong A."/>
            <person name="Holsappel S."/>
            <person name="Eijlander R.T."/>
            <person name="Kuipers O.P."/>
        </authorList>
    </citation>
    <scope>NUCLEOTIDE SEQUENCE [LARGE SCALE GENOMIC DNA]</scope>
    <source>
        <strain evidence="12 13">B4135</strain>
    </source>
</reference>
<keyword evidence="4" id="KW-0547">Nucleotide-binding</keyword>
<dbReference type="GO" id="GO:0006281">
    <property type="term" value="P:DNA repair"/>
    <property type="evidence" value="ECO:0007669"/>
    <property type="project" value="UniProtKB-KW"/>
</dbReference>
<dbReference type="NCBIfam" id="NF008121">
    <property type="entry name" value="PRK10869.1"/>
    <property type="match status" value="1"/>
</dbReference>
<evidence type="ECO:0000313" key="13">
    <source>
        <dbReference type="Proteomes" id="UP000075683"/>
    </source>
</evidence>
<dbReference type="CDD" id="cd03241">
    <property type="entry name" value="ABC_RecN"/>
    <property type="match status" value="2"/>
</dbReference>
<evidence type="ECO:0000256" key="10">
    <source>
        <dbReference type="SAM" id="Coils"/>
    </source>
</evidence>
<dbReference type="FunFam" id="3.40.50.300:FF:000319">
    <property type="entry name" value="DNA repair protein RecN"/>
    <property type="match status" value="1"/>
</dbReference>
<dbReference type="OrthoDB" id="9806954at2"/>
<keyword evidence="7 9" id="KW-0234">DNA repair</keyword>
<accession>A0A150M8K8</accession>
<dbReference type="Pfam" id="PF02463">
    <property type="entry name" value="SMC_N"/>
    <property type="match status" value="1"/>
</dbReference>
<feature type="coiled-coil region" evidence="10">
    <location>
        <begin position="155"/>
        <end position="189"/>
    </location>
</feature>
<evidence type="ECO:0000256" key="4">
    <source>
        <dbReference type="ARBA" id="ARBA00022741"/>
    </source>
</evidence>
<dbReference type="GO" id="GO:0043590">
    <property type="term" value="C:bacterial nucleoid"/>
    <property type="evidence" value="ECO:0007669"/>
    <property type="project" value="TreeGrafter"/>
</dbReference>
<dbReference type="GO" id="GO:0009432">
    <property type="term" value="P:SOS response"/>
    <property type="evidence" value="ECO:0007669"/>
    <property type="project" value="TreeGrafter"/>
</dbReference>
<keyword evidence="6" id="KW-0067">ATP-binding</keyword>
<evidence type="ECO:0000256" key="5">
    <source>
        <dbReference type="ARBA" id="ARBA00022763"/>
    </source>
</evidence>
<organism evidence="12 13">
    <name type="scientific">Caldibacillus debilis</name>
    <dbReference type="NCBI Taxonomy" id="301148"/>
    <lineage>
        <taxon>Bacteria</taxon>
        <taxon>Bacillati</taxon>
        <taxon>Bacillota</taxon>
        <taxon>Bacilli</taxon>
        <taxon>Bacillales</taxon>
        <taxon>Bacillaceae</taxon>
        <taxon>Caldibacillus</taxon>
    </lineage>
</organism>
<dbReference type="GO" id="GO:0006310">
    <property type="term" value="P:DNA recombination"/>
    <property type="evidence" value="ECO:0007669"/>
    <property type="project" value="InterPro"/>
</dbReference>
<evidence type="ECO:0000256" key="3">
    <source>
        <dbReference type="ARBA" id="ARBA00021315"/>
    </source>
</evidence>
<dbReference type="PANTHER" id="PTHR11059">
    <property type="entry name" value="DNA REPAIR PROTEIN RECN"/>
    <property type="match status" value="1"/>
</dbReference>
<evidence type="ECO:0000256" key="9">
    <source>
        <dbReference type="PIRNR" id="PIRNR003128"/>
    </source>
</evidence>
<evidence type="ECO:0000313" key="12">
    <source>
        <dbReference type="EMBL" id="KYD20479.1"/>
    </source>
</evidence>
<evidence type="ECO:0000256" key="8">
    <source>
        <dbReference type="ARBA" id="ARBA00033408"/>
    </source>
</evidence>
<dbReference type="PATRIC" id="fig|301148.3.peg.2893"/>
<feature type="coiled-coil region" evidence="10">
    <location>
        <begin position="330"/>
        <end position="364"/>
    </location>
</feature>
<dbReference type="AlphaFoldDB" id="A0A150M8K8"/>